<dbReference type="Gene3D" id="1.10.1520.10">
    <property type="entry name" value="Ribonuclease III domain"/>
    <property type="match status" value="1"/>
</dbReference>
<dbReference type="Pfam" id="PF18176">
    <property type="entry name" value="KptA_kDCL"/>
    <property type="match status" value="1"/>
</dbReference>
<dbReference type="GO" id="GO:0006396">
    <property type="term" value="P:RNA processing"/>
    <property type="evidence" value="ECO:0007669"/>
    <property type="project" value="InterPro"/>
</dbReference>
<feature type="region of interest" description="Disordered" evidence="1">
    <location>
        <begin position="670"/>
        <end position="690"/>
    </location>
</feature>
<name>A0A422PUS3_9TRYP</name>
<keyword evidence="4" id="KW-1185">Reference proteome</keyword>
<evidence type="ECO:0000313" key="3">
    <source>
        <dbReference type="EMBL" id="RNF21529.1"/>
    </source>
</evidence>
<evidence type="ECO:0000313" key="4">
    <source>
        <dbReference type="Proteomes" id="UP000284403"/>
    </source>
</evidence>
<dbReference type="EC" id="3.1.26.3" evidence="3"/>
<organism evidence="3 4">
    <name type="scientific">Trypanosoma conorhini</name>
    <dbReference type="NCBI Taxonomy" id="83891"/>
    <lineage>
        <taxon>Eukaryota</taxon>
        <taxon>Discoba</taxon>
        <taxon>Euglenozoa</taxon>
        <taxon>Kinetoplastea</taxon>
        <taxon>Metakinetoplastina</taxon>
        <taxon>Trypanosomatida</taxon>
        <taxon>Trypanosomatidae</taxon>
        <taxon>Trypanosoma</taxon>
    </lineage>
</organism>
<evidence type="ECO:0000256" key="1">
    <source>
        <dbReference type="SAM" id="MobiDB-lite"/>
    </source>
</evidence>
<feature type="compositionally biased region" description="Basic and acidic residues" evidence="1">
    <location>
        <begin position="681"/>
        <end position="690"/>
    </location>
</feature>
<feature type="region of interest" description="Disordered" evidence="1">
    <location>
        <begin position="124"/>
        <end position="143"/>
    </location>
</feature>
<dbReference type="AlphaFoldDB" id="A0A422PUS3"/>
<evidence type="ECO:0000259" key="2">
    <source>
        <dbReference type="Pfam" id="PF18176"/>
    </source>
</evidence>
<sequence length="938" mass="102797">MSSEREHTPSAEGNYGVNRRENIVASRRGRWVIKLALALFLCRKGNMDVGEMARFHSELWSYKSLANESRARKYAAPDTDVYTAGSKWKQRLGRMWLTEGFEVCAAELESYFEQEFSQLQVQRETEEHSDETAVAPNDADRTEEARTDAVAYTTLAPPSTPLLALGGFERQLARLLQAVLTFTRRQRSMKTKMKQGWIPATDILDHLQRSNYGQLQDKEGADAGHTLPWLPTTPEQLVSLLRRFNLRRRLQFCWSGGPTAAPAATEGDAWVRAAWGHCAQLAAADVFESHPLLPLEQVLSQFTSAVELYDYVEHIDHWQNQVKKHGGRAVLDFRPFLLLVPVGHLCQGDESGEAAEWDTVLAANKVFLQSSFVRVSQTFLKLHMQRMVRVVHPLPYCAAASDSPDEGVLLLHLSEIDSDVITGPTEGVRYIRAEALYGDGVATDIAVETLRPLNQRKSSEGVCDANKEEGVNGGSGGGTGAQLRGFTRHLFQLSGWSRAADPDPNSENKKTSEDGNGNRLGTQPPLYFDAAAARRCLRFVSSEAAKAFAGLGVLDLGVVCPRWLATGSTLLGCSADAAKLAAAASVEGAFAVPSLILPRMRCSDGAVPYGCQEATKEIRIELRAGAFAALCVGSERQKQPFTVYFPQDAANGVGGDAPLDNTPMLLLRPRRGGGGGARLTAPEREGEEQAHLRPRAALLLSCINVRDDELGDGSVLISVELSEEDEARCRGGAEDDFHPGKDTCSGGRGALRWAVTIFDVWELETAPPIAELVERELVRPLQLSLRATDAACHFHNLPVAEQDALLQSLREQFIMAVTPGRNEELEYLGDAILDFVVAQHTLEAWRIGPIVSESSNRKLASHLPETLTRYLRLQWHICNEKRKADVVEALFGAVLMALWVIPQSSVAGGPVTAIGRLPFTGVLQAVRGLMDVLCLVLD</sequence>
<feature type="region of interest" description="Disordered" evidence="1">
    <location>
        <begin position="496"/>
        <end position="521"/>
    </location>
</feature>
<protein>
    <submittedName>
        <fullName evidence="3">Ribonuclease III</fullName>
        <ecNumber evidence="3">3.1.26.3</ecNumber>
    </submittedName>
</protein>
<proteinExistence type="predicted"/>
<reference evidence="3 4" key="1">
    <citation type="journal article" date="2018" name="BMC Genomics">
        <title>Genomic comparison of Trypanosoma conorhini and Trypanosoma rangeli to Trypanosoma cruzi strains of high and low virulence.</title>
        <authorList>
            <person name="Bradwell K.R."/>
            <person name="Koparde V.N."/>
            <person name="Matveyev A.V."/>
            <person name="Serrano M.G."/>
            <person name="Alves J.M."/>
            <person name="Parikh H."/>
            <person name="Huang B."/>
            <person name="Lee V."/>
            <person name="Espinosa-Alvarez O."/>
            <person name="Ortiz P.A."/>
            <person name="Costa-Martins A.G."/>
            <person name="Teixeira M.M."/>
            <person name="Buck G.A."/>
        </authorList>
    </citation>
    <scope>NUCLEOTIDE SEQUENCE [LARGE SCALE GENOMIC DNA]</scope>
    <source>
        <strain evidence="3 4">025E</strain>
    </source>
</reference>
<dbReference type="GO" id="GO:0004525">
    <property type="term" value="F:ribonuclease III activity"/>
    <property type="evidence" value="ECO:0007669"/>
    <property type="project" value="UniProtKB-EC"/>
</dbReference>
<dbReference type="Proteomes" id="UP000284403">
    <property type="component" value="Unassembled WGS sequence"/>
</dbReference>
<dbReference type="InterPro" id="IPR036389">
    <property type="entry name" value="RNase_III_sf"/>
</dbReference>
<keyword evidence="3" id="KW-0378">Hydrolase</keyword>
<dbReference type="GeneID" id="40316943"/>
<dbReference type="EMBL" id="MKKU01000154">
    <property type="protein sequence ID" value="RNF21529.1"/>
    <property type="molecule type" value="Genomic_DNA"/>
</dbReference>
<accession>A0A422PUS3</accession>
<gene>
    <name evidence="3" type="ORF">Tco025E_03332</name>
</gene>
<dbReference type="InterPro" id="IPR040715">
    <property type="entry name" value="KptA_kDICER"/>
</dbReference>
<dbReference type="RefSeq" id="XP_029229570.1">
    <property type="nucleotide sequence ID" value="XM_029370251.1"/>
</dbReference>
<feature type="domain" description="Kinetoplastid DICER KptA ADP-ribosyltransferase" evidence="2">
    <location>
        <begin position="270"/>
        <end position="396"/>
    </location>
</feature>
<dbReference type="SUPFAM" id="SSF69065">
    <property type="entry name" value="RNase III domain-like"/>
    <property type="match status" value="1"/>
</dbReference>
<dbReference type="OrthoDB" id="252372at2759"/>
<comment type="caution">
    <text evidence="3">The sequence shown here is derived from an EMBL/GenBank/DDBJ whole genome shotgun (WGS) entry which is preliminary data.</text>
</comment>